<name>A0A2A5CHY3_9GAMM</name>
<keyword evidence="1" id="KW-1133">Transmembrane helix</keyword>
<accession>A0A2A5CHY3</accession>
<evidence type="ECO:0000313" key="3">
    <source>
        <dbReference type="Proteomes" id="UP000228987"/>
    </source>
</evidence>
<dbReference type="GO" id="GO:0008233">
    <property type="term" value="F:peptidase activity"/>
    <property type="evidence" value="ECO:0007669"/>
    <property type="project" value="UniProtKB-KW"/>
</dbReference>
<organism evidence="2 3">
    <name type="scientific">SAR86 cluster bacterium</name>
    <dbReference type="NCBI Taxonomy" id="2030880"/>
    <lineage>
        <taxon>Bacteria</taxon>
        <taxon>Pseudomonadati</taxon>
        <taxon>Pseudomonadota</taxon>
        <taxon>Gammaproteobacteria</taxon>
        <taxon>SAR86 cluster</taxon>
    </lineage>
</organism>
<dbReference type="AlphaFoldDB" id="A0A2A5CHY3"/>
<dbReference type="PANTHER" id="PTHR33507:SF3">
    <property type="entry name" value="INNER MEMBRANE PROTEIN YBBJ"/>
    <property type="match status" value="1"/>
</dbReference>
<dbReference type="PANTHER" id="PTHR33507">
    <property type="entry name" value="INNER MEMBRANE PROTEIN YBBJ"/>
    <property type="match status" value="1"/>
</dbReference>
<reference evidence="3" key="1">
    <citation type="submission" date="2017-08" db="EMBL/GenBank/DDBJ databases">
        <title>A dynamic microbial community with high functional redundancy inhabits the cold, oxic subseafloor aquifer.</title>
        <authorList>
            <person name="Tully B.J."/>
            <person name="Wheat C.G."/>
            <person name="Glazer B.T."/>
            <person name="Huber J.A."/>
        </authorList>
    </citation>
    <scope>NUCLEOTIDE SEQUENCE [LARGE SCALE GENOMIC DNA]</scope>
</reference>
<comment type="caution">
    <text evidence="2">The sequence shown here is derived from an EMBL/GenBank/DDBJ whole genome shotgun (WGS) entry which is preliminary data.</text>
</comment>
<dbReference type="GO" id="GO:0005886">
    <property type="term" value="C:plasma membrane"/>
    <property type="evidence" value="ECO:0007669"/>
    <property type="project" value="TreeGrafter"/>
</dbReference>
<feature type="transmembrane region" description="Helical" evidence="1">
    <location>
        <begin position="6"/>
        <end position="26"/>
    </location>
</feature>
<proteinExistence type="predicted"/>
<sequence length="152" mass="16356">MIWLNDSLSGILIFLGIALLAVEMLVFAFSSFILFFIGLACLITGLLMFLGLLAPTLTVAFATVAILTGLLAVLLWKPLKNMQSHVDHTPASGDLVGHSFILSGDVEPGQTINYRYSGIEWRVKSDQALSVGTEVEVTVANVGEFTVTAKIK</sequence>
<dbReference type="InterPro" id="IPR052165">
    <property type="entry name" value="Membrane_assoc_protease"/>
</dbReference>
<evidence type="ECO:0000313" key="2">
    <source>
        <dbReference type="EMBL" id="PCJ43392.1"/>
    </source>
</evidence>
<dbReference type="Proteomes" id="UP000228987">
    <property type="component" value="Unassembled WGS sequence"/>
</dbReference>
<dbReference type="GO" id="GO:0006508">
    <property type="term" value="P:proteolysis"/>
    <property type="evidence" value="ECO:0007669"/>
    <property type="project" value="UniProtKB-KW"/>
</dbReference>
<keyword evidence="1" id="KW-0472">Membrane</keyword>
<keyword evidence="1" id="KW-0812">Transmembrane</keyword>
<gene>
    <name evidence="2" type="ORF">COA71_00530</name>
</gene>
<dbReference type="EMBL" id="NVWI01000001">
    <property type="protein sequence ID" value="PCJ43392.1"/>
    <property type="molecule type" value="Genomic_DNA"/>
</dbReference>
<feature type="transmembrane region" description="Helical" evidence="1">
    <location>
        <begin position="59"/>
        <end position="76"/>
    </location>
</feature>
<protein>
    <submittedName>
        <fullName evidence="2">Activity regulator of membrane protease YbbK</fullName>
    </submittedName>
</protein>
<feature type="transmembrane region" description="Helical" evidence="1">
    <location>
        <begin position="33"/>
        <end position="53"/>
    </location>
</feature>
<evidence type="ECO:0000256" key="1">
    <source>
        <dbReference type="SAM" id="Phobius"/>
    </source>
</evidence>
<keyword evidence="2" id="KW-0378">Hydrolase</keyword>
<keyword evidence="2" id="KW-0645">Protease</keyword>